<dbReference type="InterPro" id="IPR018060">
    <property type="entry name" value="HTH_AraC"/>
</dbReference>
<dbReference type="Gene3D" id="1.10.10.60">
    <property type="entry name" value="Homeodomain-like"/>
    <property type="match status" value="1"/>
</dbReference>
<name>A0A941D2I8_9CAUL</name>
<dbReference type="Pfam" id="PF12625">
    <property type="entry name" value="Arabinose_bd"/>
    <property type="match status" value="1"/>
</dbReference>
<dbReference type="SUPFAM" id="SSF46689">
    <property type="entry name" value="Homeodomain-like"/>
    <property type="match status" value="1"/>
</dbReference>
<dbReference type="InterPro" id="IPR009057">
    <property type="entry name" value="Homeodomain-like_sf"/>
</dbReference>
<evidence type="ECO:0000256" key="2">
    <source>
        <dbReference type="ARBA" id="ARBA00023125"/>
    </source>
</evidence>
<proteinExistence type="predicted"/>
<organism evidence="5 6">
    <name type="scientific">Phenylobacterium glaciei</name>
    <dbReference type="NCBI Taxonomy" id="2803784"/>
    <lineage>
        <taxon>Bacteria</taxon>
        <taxon>Pseudomonadati</taxon>
        <taxon>Pseudomonadota</taxon>
        <taxon>Alphaproteobacteria</taxon>
        <taxon>Caulobacterales</taxon>
        <taxon>Caulobacteraceae</taxon>
        <taxon>Phenylobacterium</taxon>
    </lineage>
</organism>
<dbReference type="Proteomes" id="UP000622580">
    <property type="component" value="Unassembled WGS sequence"/>
</dbReference>
<dbReference type="EMBL" id="JAGSGD010000001">
    <property type="protein sequence ID" value="MBR7620364.1"/>
    <property type="molecule type" value="Genomic_DNA"/>
</dbReference>
<dbReference type="Pfam" id="PF12833">
    <property type="entry name" value="HTH_18"/>
    <property type="match status" value="1"/>
</dbReference>
<evidence type="ECO:0000256" key="3">
    <source>
        <dbReference type="ARBA" id="ARBA00023163"/>
    </source>
</evidence>
<dbReference type="AlphaFoldDB" id="A0A941D2I8"/>
<keyword evidence="1" id="KW-0805">Transcription regulation</keyword>
<evidence type="ECO:0000313" key="6">
    <source>
        <dbReference type="Proteomes" id="UP000622580"/>
    </source>
</evidence>
<evidence type="ECO:0000313" key="5">
    <source>
        <dbReference type="EMBL" id="MBR7620364.1"/>
    </source>
</evidence>
<gene>
    <name evidence="5" type="ORF">JKL49_13295</name>
</gene>
<dbReference type="GO" id="GO:0005829">
    <property type="term" value="C:cytosol"/>
    <property type="evidence" value="ECO:0007669"/>
    <property type="project" value="TreeGrafter"/>
</dbReference>
<keyword evidence="2" id="KW-0238">DNA-binding</keyword>
<reference evidence="5" key="1">
    <citation type="submission" date="2021-04" db="EMBL/GenBank/DDBJ databases">
        <title>Draft genome assembly of strain Phenylobacterium sp. 20VBR1 using MiniION and Illumina platforms.</title>
        <authorList>
            <person name="Thomas F.A."/>
            <person name="Krishnan K.P."/>
            <person name="Sinha R.K."/>
        </authorList>
    </citation>
    <scope>NUCLEOTIDE SEQUENCE</scope>
    <source>
        <strain evidence="5">20VBR1</strain>
    </source>
</reference>
<feature type="domain" description="HTH araC/xylS-type" evidence="4">
    <location>
        <begin position="252"/>
        <end position="348"/>
    </location>
</feature>
<evidence type="ECO:0000256" key="1">
    <source>
        <dbReference type="ARBA" id="ARBA00023015"/>
    </source>
</evidence>
<dbReference type="SMART" id="SM00342">
    <property type="entry name" value="HTH_ARAC"/>
    <property type="match status" value="1"/>
</dbReference>
<dbReference type="PROSITE" id="PS01124">
    <property type="entry name" value="HTH_ARAC_FAMILY_2"/>
    <property type="match status" value="1"/>
</dbReference>
<dbReference type="PANTHER" id="PTHR47894">
    <property type="entry name" value="HTH-TYPE TRANSCRIPTIONAL REGULATOR GADX"/>
    <property type="match status" value="1"/>
</dbReference>
<keyword evidence="6" id="KW-1185">Reference proteome</keyword>
<protein>
    <submittedName>
        <fullName evidence="5">AraC family transcriptional regulator</fullName>
    </submittedName>
</protein>
<dbReference type="GO" id="GO:0003700">
    <property type="term" value="F:DNA-binding transcription factor activity"/>
    <property type="evidence" value="ECO:0007669"/>
    <property type="project" value="InterPro"/>
</dbReference>
<keyword evidence="3" id="KW-0804">Transcription</keyword>
<evidence type="ECO:0000259" key="4">
    <source>
        <dbReference type="PROSITE" id="PS01124"/>
    </source>
</evidence>
<dbReference type="PANTHER" id="PTHR47894:SF1">
    <property type="entry name" value="HTH-TYPE TRANSCRIPTIONAL REGULATOR VQSM"/>
    <property type="match status" value="1"/>
</dbReference>
<dbReference type="InterPro" id="IPR032687">
    <property type="entry name" value="AraC-type_N"/>
</dbReference>
<dbReference type="GO" id="GO:0000976">
    <property type="term" value="F:transcription cis-regulatory region binding"/>
    <property type="evidence" value="ECO:0007669"/>
    <property type="project" value="TreeGrafter"/>
</dbReference>
<sequence length="348" mass="37738">MTAGSRLVTAGINRFDGPTVSAGYAKALLDFAVAQGAGRSVLLASSGIAADALSDRDNRVPFASYVALMRSAKVLCDAPDLGLRFGAGTNFEEVSLVGLICRAAGTMGEALQQLNRYRGLIAEVDLGGGERFELVSRDGGLWLEDRRPDPNAFPELTEETFARFVCEVARSYGDVPFVTAVEVTHARPDHAAAYEAVLKAPVVYGAARNALRIEPSWLSLQTRGANSYVFGIFNDRADALLARLEAARTVRGEVERLLMPRLHLGAAGMAVTAGLMNLSRPTLYRRLKAEGVSFDQVLDELRRELAKTYLARLSVNETAYLLGFSDRSAFSRAFKRWTGQGPRGWKGT</sequence>
<comment type="caution">
    <text evidence="5">The sequence shown here is derived from an EMBL/GenBank/DDBJ whole genome shotgun (WGS) entry which is preliminary data.</text>
</comment>
<accession>A0A941D2I8</accession>